<keyword evidence="2" id="KW-1185">Reference proteome</keyword>
<dbReference type="EMBL" id="JBJQND010000005">
    <property type="protein sequence ID" value="KAL3877950.1"/>
    <property type="molecule type" value="Genomic_DNA"/>
</dbReference>
<organism evidence="1 2">
    <name type="scientific">Sinanodonta woodiana</name>
    <name type="common">Chinese pond mussel</name>
    <name type="synonym">Anodonta woodiana</name>
    <dbReference type="NCBI Taxonomy" id="1069815"/>
    <lineage>
        <taxon>Eukaryota</taxon>
        <taxon>Metazoa</taxon>
        <taxon>Spiralia</taxon>
        <taxon>Lophotrochozoa</taxon>
        <taxon>Mollusca</taxon>
        <taxon>Bivalvia</taxon>
        <taxon>Autobranchia</taxon>
        <taxon>Heteroconchia</taxon>
        <taxon>Palaeoheterodonta</taxon>
        <taxon>Unionida</taxon>
        <taxon>Unionoidea</taxon>
        <taxon>Unionidae</taxon>
        <taxon>Unioninae</taxon>
        <taxon>Sinanodonta</taxon>
    </lineage>
</organism>
<dbReference type="Proteomes" id="UP001634394">
    <property type="component" value="Unassembled WGS sequence"/>
</dbReference>
<dbReference type="InterPro" id="IPR012337">
    <property type="entry name" value="RNaseH-like_sf"/>
</dbReference>
<accession>A0ABD3WWR8</accession>
<name>A0ABD3WWR8_SINWO</name>
<sequence length="190" mass="21846">MIDKSNNLNTEKWLAIMVRVFEVGVGPRTRLLDMPISRGETSEAIFNDIDAIFTSLNIPWSNCIGFASDNSNVMVGKKNSVITRIQQRNPNIFSIGCICHLAILCAKDGIKQLTMPVDDLMVDIYYHFEHSSKRRKTYKEFQLFTEVDDLDILNHCQTDRWPSLHKVVDQILNQYAPLLRVTVTLKSREE</sequence>
<evidence type="ECO:0000313" key="2">
    <source>
        <dbReference type="Proteomes" id="UP001634394"/>
    </source>
</evidence>
<dbReference type="PANTHER" id="PTHR37162:SF10">
    <property type="entry name" value="DUF4371 DOMAIN-CONTAINING PROTEIN"/>
    <property type="match status" value="1"/>
</dbReference>
<protein>
    <submittedName>
        <fullName evidence="1">Uncharacterized protein</fullName>
    </submittedName>
</protein>
<reference evidence="1 2" key="1">
    <citation type="submission" date="2024-11" db="EMBL/GenBank/DDBJ databases">
        <title>Chromosome-level genome assembly of the freshwater bivalve Anodonta woodiana.</title>
        <authorList>
            <person name="Chen X."/>
        </authorList>
    </citation>
    <scope>NUCLEOTIDE SEQUENCE [LARGE SCALE GENOMIC DNA]</scope>
    <source>
        <strain evidence="1">MN2024</strain>
        <tissue evidence="1">Gills</tissue>
    </source>
</reference>
<proteinExistence type="predicted"/>
<dbReference type="SUPFAM" id="SSF53098">
    <property type="entry name" value="Ribonuclease H-like"/>
    <property type="match status" value="1"/>
</dbReference>
<dbReference type="AlphaFoldDB" id="A0ABD3WWR8"/>
<gene>
    <name evidence="1" type="ORF">ACJMK2_035591</name>
</gene>
<comment type="caution">
    <text evidence="1">The sequence shown here is derived from an EMBL/GenBank/DDBJ whole genome shotgun (WGS) entry which is preliminary data.</text>
</comment>
<evidence type="ECO:0000313" key="1">
    <source>
        <dbReference type="EMBL" id="KAL3877950.1"/>
    </source>
</evidence>
<dbReference type="PANTHER" id="PTHR37162">
    <property type="entry name" value="HAT FAMILY DIMERISATION DOMAINCONTAINING PROTEIN-RELATED"/>
    <property type="match status" value="1"/>
</dbReference>